<reference evidence="2" key="1">
    <citation type="submission" date="2019-03" db="EMBL/GenBank/DDBJ databases">
        <title>Long read genome sequence of the mycoparasitic Pythium oligandrum ATCC 38472 isolated from sugarbeet rhizosphere.</title>
        <authorList>
            <person name="Gaulin E."/>
        </authorList>
    </citation>
    <scope>NUCLEOTIDE SEQUENCE</scope>
    <source>
        <strain evidence="2">ATCC 38472_TT</strain>
    </source>
</reference>
<feature type="compositionally biased region" description="Basic and acidic residues" evidence="1">
    <location>
        <begin position="1"/>
        <end position="23"/>
    </location>
</feature>
<dbReference type="InterPro" id="IPR011992">
    <property type="entry name" value="EF-hand-dom_pair"/>
</dbReference>
<feature type="region of interest" description="Disordered" evidence="1">
    <location>
        <begin position="1"/>
        <end position="27"/>
    </location>
</feature>
<dbReference type="Gene3D" id="1.10.238.10">
    <property type="entry name" value="EF-hand"/>
    <property type="match status" value="1"/>
</dbReference>
<dbReference type="OrthoDB" id="93514at2759"/>
<organism evidence="2 3">
    <name type="scientific">Pythium oligandrum</name>
    <name type="common">Mycoparasitic fungus</name>
    <dbReference type="NCBI Taxonomy" id="41045"/>
    <lineage>
        <taxon>Eukaryota</taxon>
        <taxon>Sar</taxon>
        <taxon>Stramenopiles</taxon>
        <taxon>Oomycota</taxon>
        <taxon>Peronosporomycetes</taxon>
        <taxon>Pythiales</taxon>
        <taxon>Pythiaceae</taxon>
        <taxon>Pythium</taxon>
    </lineage>
</organism>
<name>A0A8K1FDZ4_PYTOL</name>
<accession>A0A8K1FDZ4</accession>
<sequence>MHAEEKEDTRSPGPREKPKRKDANLTGYGTMIENPDVIRLCTELGMSRQDVWQLRKEFNDEDSDSTDTITLTSFFFLIQEQNRDLTKALLRLAVKEGDQPPTRRLTFDEYLRCVVTFSSFTEIQVFQFFFQVYADITQQRSGGTTVITVGEDELVQLSQDLQMLQFAFAGNIQVAQAHFAPPSASPIGTSMENWTFTDFESFARQHRVAFYPLIRVQHNVRRAGGFSDGYWAKRIKERQVLAHVLTYMKKNHGLLPKLPWRDRIWSAVMQNPTTVKRVHDRAKNFYMSSQQ</sequence>
<keyword evidence="3" id="KW-1185">Reference proteome</keyword>
<dbReference type="SUPFAM" id="SSF47473">
    <property type="entry name" value="EF-hand"/>
    <property type="match status" value="1"/>
</dbReference>
<comment type="caution">
    <text evidence="2">The sequence shown here is derived from an EMBL/GenBank/DDBJ whole genome shotgun (WGS) entry which is preliminary data.</text>
</comment>
<protein>
    <submittedName>
        <fullName evidence="2">Uncharacterized protein</fullName>
    </submittedName>
</protein>
<dbReference type="AlphaFoldDB" id="A0A8K1FDZ4"/>
<dbReference type="Proteomes" id="UP000794436">
    <property type="component" value="Unassembled WGS sequence"/>
</dbReference>
<evidence type="ECO:0000313" key="2">
    <source>
        <dbReference type="EMBL" id="TMW56102.1"/>
    </source>
</evidence>
<evidence type="ECO:0000313" key="3">
    <source>
        <dbReference type="Proteomes" id="UP000794436"/>
    </source>
</evidence>
<dbReference type="EMBL" id="SPLM01000146">
    <property type="protein sequence ID" value="TMW56102.1"/>
    <property type="molecule type" value="Genomic_DNA"/>
</dbReference>
<evidence type="ECO:0000256" key="1">
    <source>
        <dbReference type="SAM" id="MobiDB-lite"/>
    </source>
</evidence>
<proteinExistence type="predicted"/>
<gene>
    <name evidence="2" type="ORF">Poli38472_008750</name>
</gene>